<evidence type="ECO:0000256" key="3">
    <source>
        <dbReference type="ARBA" id="ARBA00008936"/>
    </source>
</evidence>
<dbReference type="Proteomes" id="UP000231259">
    <property type="component" value="Unassembled WGS sequence"/>
</dbReference>
<dbReference type="OrthoDB" id="9803053at2"/>
<comment type="function">
    <text evidence="1 14">Produces ATP from ADP in the presence of a proton gradient across the membrane. The alpha chain is a regulatory subunit.</text>
</comment>
<name>A0A2G8REX4_9RHOB</name>
<keyword evidence="8 14" id="KW-1278">Translocase</keyword>
<evidence type="ECO:0000256" key="15">
    <source>
        <dbReference type="SAM" id="MobiDB-lite"/>
    </source>
</evidence>
<dbReference type="GO" id="GO:0045259">
    <property type="term" value="C:proton-transporting ATP synthase complex"/>
    <property type="evidence" value="ECO:0007669"/>
    <property type="project" value="UniProtKB-KW"/>
</dbReference>
<gene>
    <name evidence="14" type="primary">atpA</name>
    <name evidence="18" type="ORF">P775_10640</name>
</gene>
<dbReference type="InterPro" id="IPR036121">
    <property type="entry name" value="ATPase_F1/V1/A1_a/bsu_N_sf"/>
</dbReference>
<reference evidence="18 19" key="1">
    <citation type="submission" date="2013-09" db="EMBL/GenBank/DDBJ databases">
        <title>Genome sequencing of Phaeobacter antarcticus sp. nov. SM1211.</title>
        <authorList>
            <person name="Zhang X.-Y."/>
            <person name="Liu C."/>
            <person name="Chen X.-L."/>
            <person name="Xie B.-B."/>
            <person name="Qin Q.-L."/>
            <person name="Rong J.-C."/>
            <person name="Zhang Y.-Z."/>
        </authorList>
    </citation>
    <scope>NUCLEOTIDE SEQUENCE [LARGE SCALE GENOMIC DNA]</scope>
    <source>
        <strain evidence="18 19">SM1211</strain>
    </source>
</reference>
<comment type="subunit">
    <text evidence="13">F-type ATPases have 2 components, CF(1) - the catalytic core - and CF(0) - the membrane proton channel. CF(1) has five subunits: alpha(3), beta(3), gamma(1), delta(1), epsilon(1). CF(0) has four main subunits: a(1), b(1), b'(1) and c(9-12).</text>
</comment>
<dbReference type="NCBIfam" id="NF009884">
    <property type="entry name" value="PRK13343.1"/>
    <property type="match status" value="1"/>
</dbReference>
<evidence type="ECO:0000256" key="11">
    <source>
        <dbReference type="ARBA" id="ARBA00023196"/>
    </source>
</evidence>
<dbReference type="GO" id="GO:0043531">
    <property type="term" value="F:ADP binding"/>
    <property type="evidence" value="ECO:0007669"/>
    <property type="project" value="TreeGrafter"/>
</dbReference>
<keyword evidence="19" id="KW-1185">Reference proteome</keyword>
<dbReference type="CDD" id="cd18113">
    <property type="entry name" value="ATP-synt_F1_alpha_C"/>
    <property type="match status" value="1"/>
</dbReference>
<dbReference type="GO" id="GO:0005524">
    <property type="term" value="F:ATP binding"/>
    <property type="evidence" value="ECO:0007669"/>
    <property type="project" value="UniProtKB-UniRule"/>
</dbReference>
<dbReference type="AlphaFoldDB" id="A0A2G8REX4"/>
<dbReference type="InterPro" id="IPR038376">
    <property type="entry name" value="ATP_synth_asu_C_sf"/>
</dbReference>
<dbReference type="HAMAP" id="MF_01346">
    <property type="entry name" value="ATP_synth_alpha_bact"/>
    <property type="match status" value="1"/>
</dbReference>
<dbReference type="InterPro" id="IPR020003">
    <property type="entry name" value="ATPase_a/bsu_AS"/>
</dbReference>
<dbReference type="PANTHER" id="PTHR48082:SF2">
    <property type="entry name" value="ATP SYNTHASE SUBUNIT ALPHA, MITOCHONDRIAL"/>
    <property type="match status" value="1"/>
</dbReference>
<keyword evidence="18" id="KW-0378">Hydrolase</keyword>
<dbReference type="PROSITE" id="PS00152">
    <property type="entry name" value="ATPASE_ALPHA_BETA"/>
    <property type="match status" value="1"/>
</dbReference>
<comment type="similarity">
    <text evidence="3 14">Belongs to the ATPase alpha/beta chains family.</text>
</comment>
<dbReference type="Pfam" id="PF00306">
    <property type="entry name" value="ATP-synt_ab_C"/>
    <property type="match status" value="1"/>
</dbReference>
<feature type="compositionally biased region" description="Basic and acidic residues" evidence="15">
    <location>
        <begin position="503"/>
        <end position="525"/>
    </location>
</feature>
<keyword evidence="10 14" id="KW-0472">Membrane</keyword>
<dbReference type="InterPro" id="IPR000194">
    <property type="entry name" value="ATPase_F1/V1/A1_a/bsu_nucl-bd"/>
</dbReference>
<evidence type="ECO:0000256" key="12">
    <source>
        <dbReference type="ARBA" id="ARBA00023310"/>
    </source>
</evidence>
<dbReference type="InterPro" id="IPR023366">
    <property type="entry name" value="ATP_synth_asu-like_sf"/>
</dbReference>
<feature type="domain" description="ATP synthase alpha subunit C-terminal" evidence="17">
    <location>
        <begin position="371"/>
        <end position="494"/>
    </location>
</feature>
<keyword evidence="12 14" id="KW-0066">ATP synthesis</keyword>
<dbReference type="GO" id="GO:0016787">
    <property type="term" value="F:hydrolase activity"/>
    <property type="evidence" value="ECO:0007669"/>
    <property type="project" value="UniProtKB-KW"/>
</dbReference>
<dbReference type="CDD" id="cd01132">
    <property type="entry name" value="F1-ATPase_alpha_CD"/>
    <property type="match status" value="1"/>
</dbReference>
<comment type="subcellular location">
    <subcellularLocation>
        <location evidence="14">Cell membrane</location>
        <topology evidence="14">Peripheral membrane protein</topology>
    </subcellularLocation>
    <subcellularLocation>
        <location evidence="2">Membrane</location>
    </subcellularLocation>
</comment>
<dbReference type="SUPFAM" id="SSF52540">
    <property type="entry name" value="P-loop containing nucleoside triphosphate hydrolases"/>
    <property type="match status" value="1"/>
</dbReference>
<dbReference type="InterPro" id="IPR033732">
    <property type="entry name" value="ATP_synth_F1_a_nt-bd_dom"/>
</dbReference>
<keyword evidence="11 14" id="KW-0139">CF(1)</keyword>
<dbReference type="GO" id="GO:0046933">
    <property type="term" value="F:proton-transporting ATP synthase activity, rotational mechanism"/>
    <property type="evidence" value="ECO:0007669"/>
    <property type="project" value="UniProtKB-UniRule"/>
</dbReference>
<keyword evidence="6 14" id="KW-0375">Hydrogen ion transport</keyword>
<evidence type="ECO:0000313" key="18">
    <source>
        <dbReference type="EMBL" id="PIL20117.1"/>
    </source>
</evidence>
<keyword evidence="7 14" id="KW-0067">ATP-binding</keyword>
<dbReference type="InterPro" id="IPR000793">
    <property type="entry name" value="ATP_synth_asu_C"/>
</dbReference>
<dbReference type="SUPFAM" id="SSF50615">
    <property type="entry name" value="N-terminal domain of alpha and beta subunits of F1 ATP synthase"/>
    <property type="match status" value="1"/>
</dbReference>
<dbReference type="NCBIfam" id="TIGR00962">
    <property type="entry name" value="atpA"/>
    <property type="match status" value="1"/>
</dbReference>
<dbReference type="RefSeq" id="WP_099910899.1">
    <property type="nucleotide sequence ID" value="NZ_AWWI01000066.1"/>
</dbReference>
<evidence type="ECO:0000256" key="14">
    <source>
        <dbReference type="HAMAP-Rule" id="MF_01346"/>
    </source>
</evidence>
<evidence type="ECO:0000256" key="8">
    <source>
        <dbReference type="ARBA" id="ARBA00022967"/>
    </source>
</evidence>
<organism evidence="18 19">
    <name type="scientific">Puniceibacterium antarcticum</name>
    <dbReference type="NCBI Taxonomy" id="1206336"/>
    <lineage>
        <taxon>Bacteria</taxon>
        <taxon>Pseudomonadati</taxon>
        <taxon>Pseudomonadota</taxon>
        <taxon>Alphaproteobacteria</taxon>
        <taxon>Rhodobacterales</taxon>
        <taxon>Paracoccaceae</taxon>
        <taxon>Puniceibacterium</taxon>
    </lineage>
</organism>
<evidence type="ECO:0000313" key="19">
    <source>
        <dbReference type="Proteomes" id="UP000231259"/>
    </source>
</evidence>
<accession>A0A2G8REX4</accession>
<sequence>MPHDTADWAATARAALRDATLGPRAEQRGRVEEIGDGVAMISGLRDVRLDEVLRFQGGQVGFARVLDPDLIGCVLLDAATKVEAGDAVFGTGEVVNVPVGEALLGRIVDPLGRPLDGKGVIKAQNHLPIERPAPSIIERDLVTEPVQTGVVVVDTLFALGRGQRELIVGDHSTGKTTLAIDSLIAQRDSDMICIYVAVGQKTSSVRSAVDALQAQGKFARCIVLVAGAASAPGLQWIAPYAGMTMAEYFRDKGQHALIVIDDLSKHAATHREIALLTRQSPGREAYPGDVFYIHARLLERAAKLSPARGGGSLTALPIAETVAGNLSAYIPTNLISITDGQIVLDAALFHQGQKPSVDVGLSVSRVGGKTQAPVLRKAAGTLRLDYAQFLELEVFTRFGGMPDGRVRQQLTRGARIREALRQNQHVPMRLVDEVALMLAVQSGLLDPLPLTAVTAFRAALPAALDRDAATALTTLAKTGELDEETRKGLMDALAALAASLGKDSPRDTATESATERAADTQEARP</sequence>
<keyword evidence="4 14" id="KW-0813">Transport</keyword>
<dbReference type="Gene3D" id="1.20.150.20">
    <property type="entry name" value="ATP synthase alpha/beta chain, C-terminal domain"/>
    <property type="match status" value="1"/>
</dbReference>
<evidence type="ECO:0000256" key="7">
    <source>
        <dbReference type="ARBA" id="ARBA00022840"/>
    </source>
</evidence>
<dbReference type="SUPFAM" id="SSF47917">
    <property type="entry name" value="C-terminal domain of alpha and beta subunits of F1 ATP synthase"/>
    <property type="match status" value="1"/>
</dbReference>
<evidence type="ECO:0000256" key="4">
    <source>
        <dbReference type="ARBA" id="ARBA00022448"/>
    </source>
</evidence>
<evidence type="ECO:0000256" key="5">
    <source>
        <dbReference type="ARBA" id="ARBA00022741"/>
    </source>
</evidence>
<comment type="caution">
    <text evidence="18">The sequence shown here is derived from an EMBL/GenBank/DDBJ whole genome shotgun (WGS) entry which is preliminary data.</text>
</comment>
<dbReference type="Gene3D" id="2.40.30.20">
    <property type="match status" value="1"/>
</dbReference>
<evidence type="ECO:0000256" key="6">
    <source>
        <dbReference type="ARBA" id="ARBA00022781"/>
    </source>
</evidence>
<dbReference type="PANTHER" id="PTHR48082">
    <property type="entry name" value="ATP SYNTHASE SUBUNIT ALPHA, MITOCHONDRIAL"/>
    <property type="match status" value="1"/>
</dbReference>
<evidence type="ECO:0000256" key="13">
    <source>
        <dbReference type="ARBA" id="ARBA00026013"/>
    </source>
</evidence>
<dbReference type="EMBL" id="AWWI01000066">
    <property type="protein sequence ID" value="PIL20117.1"/>
    <property type="molecule type" value="Genomic_DNA"/>
</dbReference>
<dbReference type="Pfam" id="PF00006">
    <property type="entry name" value="ATP-synt_ab"/>
    <property type="match status" value="1"/>
</dbReference>
<protein>
    <recommendedName>
        <fullName evidence="14">ATP synthase subunit alpha</fullName>
        <ecNumber evidence="14">7.1.2.2</ecNumber>
    </recommendedName>
    <alternativeName>
        <fullName evidence="14">ATP synthase F1 sector subunit alpha</fullName>
    </alternativeName>
    <alternativeName>
        <fullName evidence="14">F-ATPase subunit alpha</fullName>
    </alternativeName>
</protein>
<evidence type="ECO:0000259" key="16">
    <source>
        <dbReference type="Pfam" id="PF00006"/>
    </source>
</evidence>
<keyword evidence="14" id="KW-1003">Cell membrane</keyword>
<dbReference type="CDD" id="cd18116">
    <property type="entry name" value="ATP-synt_F1_alpha_N"/>
    <property type="match status" value="1"/>
</dbReference>
<feature type="site" description="Required for activity" evidence="14">
    <location>
        <position position="362"/>
    </location>
</feature>
<dbReference type="InterPro" id="IPR027417">
    <property type="entry name" value="P-loop_NTPase"/>
</dbReference>
<evidence type="ECO:0000259" key="17">
    <source>
        <dbReference type="Pfam" id="PF00306"/>
    </source>
</evidence>
<comment type="catalytic activity">
    <reaction evidence="14">
        <text>ATP + H2O + 4 H(+)(in) = ADP + phosphate + 5 H(+)(out)</text>
        <dbReference type="Rhea" id="RHEA:57720"/>
        <dbReference type="ChEBI" id="CHEBI:15377"/>
        <dbReference type="ChEBI" id="CHEBI:15378"/>
        <dbReference type="ChEBI" id="CHEBI:30616"/>
        <dbReference type="ChEBI" id="CHEBI:43474"/>
        <dbReference type="ChEBI" id="CHEBI:456216"/>
        <dbReference type="EC" id="7.1.2.2"/>
    </reaction>
</comment>
<evidence type="ECO:0000256" key="1">
    <source>
        <dbReference type="ARBA" id="ARBA00003784"/>
    </source>
</evidence>
<evidence type="ECO:0000256" key="2">
    <source>
        <dbReference type="ARBA" id="ARBA00004370"/>
    </source>
</evidence>
<feature type="domain" description="ATPase F1/V1/A1 complex alpha/beta subunit nucleotide-binding" evidence="16">
    <location>
        <begin position="149"/>
        <end position="364"/>
    </location>
</feature>
<proteinExistence type="inferred from homology"/>
<comment type="caution">
    <text evidence="14">Lacks conserved residue(s) required for the propagation of feature annotation.</text>
</comment>
<evidence type="ECO:0000256" key="9">
    <source>
        <dbReference type="ARBA" id="ARBA00023065"/>
    </source>
</evidence>
<dbReference type="GO" id="GO:0005886">
    <property type="term" value="C:plasma membrane"/>
    <property type="evidence" value="ECO:0007669"/>
    <property type="project" value="UniProtKB-SubCell"/>
</dbReference>
<feature type="region of interest" description="Disordered" evidence="15">
    <location>
        <begin position="500"/>
        <end position="525"/>
    </location>
</feature>
<dbReference type="EC" id="7.1.2.2" evidence="14"/>
<dbReference type="Gene3D" id="3.40.50.300">
    <property type="entry name" value="P-loop containing nucleotide triphosphate hydrolases"/>
    <property type="match status" value="1"/>
</dbReference>
<keyword evidence="5 14" id="KW-0547">Nucleotide-binding</keyword>
<dbReference type="InterPro" id="IPR005294">
    <property type="entry name" value="ATP_synth_F1_asu"/>
</dbReference>
<dbReference type="FunFam" id="3.40.50.300:FF:002432">
    <property type="entry name" value="ATP synthase subunit alpha, mitochondrial"/>
    <property type="match status" value="1"/>
</dbReference>
<keyword evidence="9 14" id="KW-0406">Ion transport</keyword>
<evidence type="ECO:0000256" key="10">
    <source>
        <dbReference type="ARBA" id="ARBA00023136"/>
    </source>
</evidence>